<proteinExistence type="predicted"/>
<keyword evidence="3" id="KW-1185">Reference proteome</keyword>
<sequence>MEEKQTRLSVAHQSRGQICTQGHPPPINQHIISALFPTTRVNGEEQKEKICALWQQKRVWEGFEWKTNDTFMGFQKFPLNLFSEGKTYSKLKKP</sequence>
<evidence type="ECO:0000256" key="1">
    <source>
        <dbReference type="SAM" id="MobiDB-lite"/>
    </source>
</evidence>
<organism evidence="2 3">
    <name type="scientific">Caerostris extrusa</name>
    <name type="common">Bark spider</name>
    <name type="synonym">Caerostris bankana</name>
    <dbReference type="NCBI Taxonomy" id="172846"/>
    <lineage>
        <taxon>Eukaryota</taxon>
        <taxon>Metazoa</taxon>
        <taxon>Ecdysozoa</taxon>
        <taxon>Arthropoda</taxon>
        <taxon>Chelicerata</taxon>
        <taxon>Arachnida</taxon>
        <taxon>Araneae</taxon>
        <taxon>Araneomorphae</taxon>
        <taxon>Entelegynae</taxon>
        <taxon>Araneoidea</taxon>
        <taxon>Araneidae</taxon>
        <taxon>Caerostris</taxon>
    </lineage>
</organism>
<gene>
    <name evidence="2" type="ORF">CEXT_510011</name>
</gene>
<dbReference type="AlphaFoldDB" id="A0AAV4RY58"/>
<dbReference type="EMBL" id="BPLR01008793">
    <property type="protein sequence ID" value="GIY27263.1"/>
    <property type="molecule type" value="Genomic_DNA"/>
</dbReference>
<protein>
    <submittedName>
        <fullName evidence="2">Uncharacterized protein</fullName>
    </submittedName>
</protein>
<dbReference type="Proteomes" id="UP001054945">
    <property type="component" value="Unassembled WGS sequence"/>
</dbReference>
<accession>A0AAV4RY58</accession>
<name>A0AAV4RY58_CAEEX</name>
<comment type="caution">
    <text evidence="2">The sequence shown here is derived from an EMBL/GenBank/DDBJ whole genome shotgun (WGS) entry which is preliminary data.</text>
</comment>
<evidence type="ECO:0000313" key="3">
    <source>
        <dbReference type="Proteomes" id="UP001054945"/>
    </source>
</evidence>
<feature type="compositionally biased region" description="Polar residues" evidence="1">
    <location>
        <begin position="7"/>
        <end position="20"/>
    </location>
</feature>
<reference evidence="2 3" key="1">
    <citation type="submission" date="2021-06" db="EMBL/GenBank/DDBJ databases">
        <title>Caerostris extrusa draft genome.</title>
        <authorList>
            <person name="Kono N."/>
            <person name="Arakawa K."/>
        </authorList>
    </citation>
    <scope>NUCLEOTIDE SEQUENCE [LARGE SCALE GENOMIC DNA]</scope>
</reference>
<feature type="region of interest" description="Disordered" evidence="1">
    <location>
        <begin position="1"/>
        <end position="24"/>
    </location>
</feature>
<evidence type="ECO:0000313" key="2">
    <source>
        <dbReference type="EMBL" id="GIY27263.1"/>
    </source>
</evidence>